<dbReference type="InterPro" id="IPR001757">
    <property type="entry name" value="P_typ_ATPase"/>
</dbReference>
<dbReference type="PROSITE" id="PS50846">
    <property type="entry name" value="HMA_2"/>
    <property type="match status" value="4"/>
</dbReference>
<dbReference type="GO" id="GO:0005802">
    <property type="term" value="C:trans-Golgi network"/>
    <property type="evidence" value="ECO:0007669"/>
    <property type="project" value="TreeGrafter"/>
</dbReference>
<feature type="transmembrane region" description="Helical" evidence="17">
    <location>
        <begin position="397"/>
        <end position="417"/>
    </location>
</feature>
<evidence type="ECO:0000256" key="9">
    <source>
        <dbReference type="ARBA" id="ARBA00022796"/>
    </source>
</evidence>
<dbReference type="SFLD" id="SFLDF00027">
    <property type="entry name" value="p-type_atpase"/>
    <property type="match status" value="1"/>
</dbReference>
<dbReference type="FunFam" id="3.40.50.1000:FF:000031">
    <property type="entry name" value="Probable copper-transporting ATPase HMA5"/>
    <property type="match status" value="1"/>
</dbReference>
<dbReference type="InterPro" id="IPR017969">
    <property type="entry name" value="Heavy-metal-associated_CS"/>
</dbReference>
<dbReference type="GO" id="GO:0005886">
    <property type="term" value="C:plasma membrane"/>
    <property type="evidence" value="ECO:0007669"/>
    <property type="project" value="TreeGrafter"/>
</dbReference>
<dbReference type="InterPro" id="IPR027256">
    <property type="entry name" value="P-typ_ATPase_IB"/>
</dbReference>
<comment type="caution">
    <text evidence="19">The sequence shown here is derived from an EMBL/GenBank/DDBJ whole genome shotgun (WGS) entry which is preliminary data.</text>
</comment>
<dbReference type="Gene3D" id="2.70.150.10">
    <property type="entry name" value="Calcium-transporting ATPase, cytoplasmic transduction domain A"/>
    <property type="match status" value="1"/>
</dbReference>
<feature type="transmembrane region" description="Helical" evidence="17">
    <location>
        <begin position="1133"/>
        <end position="1153"/>
    </location>
</feature>
<dbReference type="FunFam" id="3.30.70.100:FF:000001">
    <property type="entry name" value="ATPase copper transporting beta"/>
    <property type="match status" value="3"/>
</dbReference>
<feature type="domain" description="HMA" evidence="18">
    <location>
        <begin position="38"/>
        <end position="104"/>
    </location>
</feature>
<dbReference type="GO" id="GO:0140581">
    <property type="term" value="F:P-type monovalent copper transporter activity"/>
    <property type="evidence" value="ECO:0007669"/>
    <property type="project" value="UniProtKB-EC"/>
</dbReference>
<dbReference type="GO" id="GO:0043682">
    <property type="term" value="F:P-type divalent copper transporter activity"/>
    <property type="evidence" value="ECO:0007669"/>
    <property type="project" value="TreeGrafter"/>
</dbReference>
<feature type="domain" description="HMA" evidence="18">
    <location>
        <begin position="115"/>
        <end position="181"/>
    </location>
</feature>
<dbReference type="InterPro" id="IPR023214">
    <property type="entry name" value="HAD_sf"/>
</dbReference>
<keyword evidence="14" id="KW-0186">Copper</keyword>
<dbReference type="SUPFAM" id="SSF56784">
    <property type="entry name" value="HAD-like"/>
    <property type="match status" value="1"/>
</dbReference>
<evidence type="ECO:0000256" key="13">
    <source>
        <dbReference type="ARBA" id="ARBA00022989"/>
    </source>
</evidence>
<evidence type="ECO:0000256" key="3">
    <source>
        <dbReference type="ARBA" id="ARBA00012517"/>
    </source>
</evidence>
<dbReference type="SUPFAM" id="SSF81653">
    <property type="entry name" value="Calcium ATPase, transduction domain A"/>
    <property type="match status" value="1"/>
</dbReference>
<dbReference type="Pfam" id="PF00702">
    <property type="entry name" value="Hydrolase"/>
    <property type="match status" value="1"/>
</dbReference>
<dbReference type="InterPro" id="IPR036412">
    <property type="entry name" value="HAD-like_sf"/>
</dbReference>
<keyword evidence="6 17" id="KW-0479">Metal-binding</keyword>
<dbReference type="NCBIfam" id="TIGR01525">
    <property type="entry name" value="ATPase-IB_hvy"/>
    <property type="match status" value="1"/>
</dbReference>
<dbReference type="PROSITE" id="PS00154">
    <property type="entry name" value="ATPASE_E1_E2"/>
    <property type="match status" value="1"/>
</dbReference>
<dbReference type="SUPFAM" id="SSF55008">
    <property type="entry name" value="HMA, heavy metal-associated domain"/>
    <property type="match status" value="4"/>
</dbReference>
<dbReference type="Pfam" id="PF00403">
    <property type="entry name" value="HMA"/>
    <property type="match status" value="4"/>
</dbReference>
<dbReference type="FunFam" id="3.30.70.100:FF:000049">
    <property type="entry name" value="copper-transporting ATPase 1"/>
    <property type="match status" value="1"/>
</dbReference>
<dbReference type="GO" id="GO:0060003">
    <property type="term" value="P:copper ion export"/>
    <property type="evidence" value="ECO:0007669"/>
    <property type="project" value="TreeGrafter"/>
</dbReference>
<feature type="transmembrane region" description="Helical" evidence="17">
    <location>
        <begin position="1105"/>
        <end position="1127"/>
    </location>
</feature>
<dbReference type="FunFam" id="2.70.150.10:FF:000002">
    <property type="entry name" value="Copper-transporting ATPase 1, putative"/>
    <property type="match status" value="1"/>
</dbReference>
<dbReference type="InterPro" id="IPR023298">
    <property type="entry name" value="ATPase_P-typ_TM_dom_sf"/>
</dbReference>
<keyword evidence="15" id="KW-0406">Ion transport</keyword>
<dbReference type="GO" id="GO:0005507">
    <property type="term" value="F:copper ion binding"/>
    <property type="evidence" value="ECO:0007669"/>
    <property type="project" value="InterPro"/>
</dbReference>
<reference evidence="19" key="1">
    <citation type="submission" date="2022-07" db="EMBL/GenBank/DDBJ databases">
        <authorList>
            <person name="Trinca V."/>
            <person name="Uliana J.V.C."/>
            <person name="Torres T.T."/>
            <person name="Ward R.J."/>
            <person name="Monesi N."/>
        </authorList>
    </citation>
    <scope>NUCLEOTIDE SEQUENCE</scope>
    <source>
        <strain evidence="19">HSMRA1968</strain>
        <tissue evidence="19">Whole embryos</tissue>
    </source>
</reference>
<dbReference type="EMBL" id="WJQU01000001">
    <property type="protein sequence ID" value="KAJ6647681.1"/>
    <property type="molecule type" value="Genomic_DNA"/>
</dbReference>
<dbReference type="PRINTS" id="PR00119">
    <property type="entry name" value="CATATPASE"/>
</dbReference>
<evidence type="ECO:0000313" key="20">
    <source>
        <dbReference type="Proteomes" id="UP001151699"/>
    </source>
</evidence>
<dbReference type="AlphaFoldDB" id="A0A9Q0NCB7"/>
<dbReference type="GO" id="GO:0006878">
    <property type="term" value="P:intracellular copper ion homeostasis"/>
    <property type="evidence" value="ECO:0007669"/>
    <property type="project" value="TreeGrafter"/>
</dbReference>
<dbReference type="Gene3D" id="3.30.70.100">
    <property type="match status" value="4"/>
</dbReference>
<evidence type="ECO:0000256" key="14">
    <source>
        <dbReference type="ARBA" id="ARBA00023008"/>
    </source>
</evidence>
<evidence type="ECO:0000256" key="16">
    <source>
        <dbReference type="ARBA" id="ARBA00023136"/>
    </source>
</evidence>
<feature type="domain" description="HMA" evidence="18">
    <location>
        <begin position="230"/>
        <end position="296"/>
    </location>
</feature>
<evidence type="ECO:0000256" key="10">
    <source>
        <dbReference type="ARBA" id="ARBA00022840"/>
    </source>
</evidence>
<dbReference type="SFLD" id="SFLDS00003">
    <property type="entry name" value="Haloacid_Dehalogenase"/>
    <property type="match status" value="1"/>
</dbReference>
<evidence type="ECO:0000256" key="15">
    <source>
        <dbReference type="ARBA" id="ARBA00023065"/>
    </source>
</evidence>
<dbReference type="PANTHER" id="PTHR43520">
    <property type="entry name" value="ATP7, ISOFORM B"/>
    <property type="match status" value="1"/>
</dbReference>
<dbReference type="InterPro" id="IPR059000">
    <property type="entry name" value="ATPase_P-type_domA"/>
</dbReference>
<dbReference type="OrthoDB" id="432719at2759"/>
<dbReference type="Gene3D" id="3.40.50.1000">
    <property type="entry name" value="HAD superfamily/HAD-like"/>
    <property type="match status" value="1"/>
</dbReference>
<keyword evidence="10 17" id="KW-0067">ATP-binding</keyword>
<evidence type="ECO:0000256" key="17">
    <source>
        <dbReference type="RuleBase" id="RU362081"/>
    </source>
</evidence>
<dbReference type="Gene3D" id="3.40.1110.10">
    <property type="entry name" value="Calcium-transporting ATPase, cytoplasmic domain N"/>
    <property type="match status" value="1"/>
</dbReference>
<dbReference type="CDD" id="cd02094">
    <property type="entry name" value="P-type_ATPase_Cu-like"/>
    <property type="match status" value="1"/>
</dbReference>
<protein>
    <recommendedName>
        <fullName evidence="3">P-type Cu(+) transporter</fullName>
        <ecNumber evidence="3">7.2.2.8</ecNumber>
    </recommendedName>
</protein>
<comment type="similarity">
    <text evidence="2 17">Belongs to the cation transport ATPase (P-type) (TC 3.A.3) family. Type IB subfamily.</text>
</comment>
<keyword evidence="16 17" id="KW-0472">Membrane</keyword>
<evidence type="ECO:0000256" key="12">
    <source>
        <dbReference type="ARBA" id="ARBA00022967"/>
    </source>
</evidence>
<keyword evidence="20" id="KW-1185">Reference proteome</keyword>
<feature type="transmembrane region" description="Helical" evidence="17">
    <location>
        <begin position="474"/>
        <end position="497"/>
    </location>
</feature>
<dbReference type="PROSITE" id="PS01047">
    <property type="entry name" value="HMA_1"/>
    <property type="match status" value="3"/>
</dbReference>
<keyword evidence="12" id="KW-1278">Translocase</keyword>
<keyword evidence="13 17" id="KW-1133">Transmembrane helix</keyword>
<dbReference type="SUPFAM" id="SSF81660">
    <property type="entry name" value="Metal cation-transporting ATPase, ATP-binding domain N"/>
    <property type="match status" value="1"/>
</dbReference>
<evidence type="ECO:0000256" key="8">
    <source>
        <dbReference type="ARBA" id="ARBA00022741"/>
    </source>
</evidence>
<dbReference type="Pfam" id="PF00122">
    <property type="entry name" value="E1-E2_ATPase"/>
    <property type="match status" value="1"/>
</dbReference>
<dbReference type="Proteomes" id="UP001151699">
    <property type="component" value="Chromosome A"/>
</dbReference>
<dbReference type="EC" id="7.2.2.8" evidence="3"/>
<dbReference type="SFLD" id="SFLDG00002">
    <property type="entry name" value="C1.7:_P-type_atpase_like"/>
    <property type="match status" value="1"/>
</dbReference>
<evidence type="ECO:0000259" key="18">
    <source>
        <dbReference type="PROSITE" id="PS50846"/>
    </source>
</evidence>
<keyword evidence="11" id="KW-0460">Magnesium</keyword>
<dbReference type="InterPro" id="IPR008250">
    <property type="entry name" value="ATPase_P-typ_transduc_dom_A_sf"/>
</dbReference>
<evidence type="ECO:0000256" key="11">
    <source>
        <dbReference type="ARBA" id="ARBA00022842"/>
    </source>
</evidence>
<dbReference type="GO" id="GO:0016887">
    <property type="term" value="F:ATP hydrolysis activity"/>
    <property type="evidence" value="ECO:0007669"/>
    <property type="project" value="InterPro"/>
</dbReference>
<dbReference type="FunFam" id="3.40.1110.10:FF:000150">
    <property type="entry name" value="ATP7, isoform B"/>
    <property type="match status" value="1"/>
</dbReference>
<dbReference type="GO" id="GO:0015677">
    <property type="term" value="P:copper ion import"/>
    <property type="evidence" value="ECO:0007669"/>
    <property type="project" value="TreeGrafter"/>
</dbReference>
<dbReference type="PANTHER" id="PTHR43520:SF8">
    <property type="entry name" value="P-TYPE CU(+) TRANSPORTER"/>
    <property type="match status" value="1"/>
</dbReference>
<dbReference type="InterPro" id="IPR006121">
    <property type="entry name" value="HMA_dom"/>
</dbReference>
<name>A0A9Q0NCB7_9DIPT</name>
<proteinExistence type="inferred from homology"/>
<evidence type="ECO:0000256" key="7">
    <source>
        <dbReference type="ARBA" id="ARBA00022737"/>
    </source>
</evidence>
<evidence type="ECO:0000256" key="6">
    <source>
        <dbReference type="ARBA" id="ARBA00022723"/>
    </source>
</evidence>
<evidence type="ECO:0000256" key="2">
    <source>
        <dbReference type="ARBA" id="ARBA00006024"/>
    </source>
</evidence>
<dbReference type="GO" id="GO:0005524">
    <property type="term" value="F:ATP binding"/>
    <property type="evidence" value="ECO:0007669"/>
    <property type="project" value="UniProtKB-UniRule"/>
</dbReference>
<organism evidence="19 20">
    <name type="scientific">Pseudolycoriella hygida</name>
    <dbReference type="NCBI Taxonomy" id="35572"/>
    <lineage>
        <taxon>Eukaryota</taxon>
        <taxon>Metazoa</taxon>
        <taxon>Ecdysozoa</taxon>
        <taxon>Arthropoda</taxon>
        <taxon>Hexapoda</taxon>
        <taxon>Insecta</taxon>
        <taxon>Pterygota</taxon>
        <taxon>Neoptera</taxon>
        <taxon>Endopterygota</taxon>
        <taxon>Diptera</taxon>
        <taxon>Nematocera</taxon>
        <taxon>Sciaroidea</taxon>
        <taxon>Sciaridae</taxon>
        <taxon>Pseudolycoriella</taxon>
    </lineage>
</organism>
<dbReference type="PRINTS" id="PR00942">
    <property type="entry name" value="CUATPASEI"/>
</dbReference>
<dbReference type="InterPro" id="IPR006122">
    <property type="entry name" value="HMA_Cu_ion-bd"/>
</dbReference>
<keyword evidence="9" id="KW-0187">Copper transport</keyword>
<gene>
    <name evidence="19" type="primary">ATP7A</name>
    <name evidence="19" type="ORF">Bhyg_02904</name>
</gene>
<evidence type="ECO:0000313" key="19">
    <source>
        <dbReference type="EMBL" id="KAJ6647681.1"/>
    </source>
</evidence>
<dbReference type="CDD" id="cd00371">
    <property type="entry name" value="HMA"/>
    <property type="match status" value="4"/>
</dbReference>
<keyword evidence="4" id="KW-0813">Transport</keyword>
<keyword evidence="8 17" id="KW-0547">Nucleotide-binding</keyword>
<feature type="transmembrane region" description="Helical" evidence="17">
    <location>
        <begin position="440"/>
        <end position="462"/>
    </location>
</feature>
<comment type="subcellular location">
    <subcellularLocation>
        <location evidence="1">Golgi apparatus</location>
        <location evidence="1">trans-Golgi network membrane</location>
        <topology evidence="1">Multi-pass membrane protein</topology>
    </subcellularLocation>
    <subcellularLocation>
        <location evidence="17">Membrane</location>
    </subcellularLocation>
</comment>
<keyword evidence="7" id="KW-0677">Repeat</keyword>
<dbReference type="NCBIfam" id="TIGR01494">
    <property type="entry name" value="ATPase_P-type"/>
    <property type="match status" value="1"/>
</dbReference>
<feature type="domain" description="HMA" evidence="18">
    <location>
        <begin position="306"/>
        <end position="372"/>
    </location>
</feature>
<dbReference type="InterPro" id="IPR023299">
    <property type="entry name" value="ATPase_P-typ_cyto_dom_N"/>
</dbReference>
<evidence type="ECO:0000256" key="1">
    <source>
        <dbReference type="ARBA" id="ARBA00004166"/>
    </source>
</evidence>
<feature type="transmembrane region" description="Helical" evidence="17">
    <location>
        <begin position="663"/>
        <end position="688"/>
    </location>
</feature>
<evidence type="ECO:0000256" key="5">
    <source>
        <dbReference type="ARBA" id="ARBA00022692"/>
    </source>
</evidence>
<sequence>MCEVEETFIVYDESELLLKTNTMYDYSESEGLLDLQTASIRLPIFGMTCQSCVKNIETNIKSKTGIIKIKVVLSENAGYIDFDPSVTDPKTIASLIDDMGFDCPYQPSDELNQIIDTRINIDGMTCQSCVRNITENISTKPGVVNILVSLEDKCATVQYDNSLTSPSKIAEMIEDMGFDANVDLDEMTPSTNYKTEKNQRAKDKSPKKSISETLVLVNGDDLTSTNLAIKKCFLHIQGMTCGSCVAAIEKHCKRIYGVESILVALLAAKAEVKYNSDEVTPKDIAQSITELGFPSEIIDEPGTGEGEVEIEINGMTCASCVNKIEKTVLNIPGVTYAAVALTTKRGKFRFNNETTGPRHICETISDLGFDANLLSNKDKMAHSYLEHKHEIHKWRNAFLISLIFGGPCMVAMIYFMIEMEMHSHENMCCIWLPGLSLENLVMFALSTPVQFFGGWHFYVQAYRSVRHGTTNMDVLITMATTISYIYSVGVLLAAILLKQQTSPLTFFDTPPMLLIFISLGRWLEHVAKGKTSEALSKLLSLKATEAILVSTNDNFDILSEKVISVDYVQRGDILKVVPGSKVPVDGKVIYGHSTCDESLITGESMPVQKKPKSVVIGGSINQNGLILMAATHTGENTTLAQIVRLVEEAQTSKAPIQQLADKIAGYFVPFVISVSTITLIGWTISGYIDINHLPMSVAERHGLNREEIIFSYAFRCAISVLAIACPCALGLATPTAVMVATGVGALHGVLVKGAGPLENAHKVKTVVFDKTGTITHGMPMTSRVVLFVKPSVCSFARILTILGAAECNSEHPIATAVVKFVKEMLEVDTFGKSADFQAVPGCGIKVTVSNFENALKRGMQTDKMINYVNSYQNGLDVVNVNGVSVEEVIPQMSQSQRNAIELKQLLLIDEAPESQQENEFASNVSVLIGNREWMHRNGILVPSEIHSKMTEEESMGHTAILCAFNNQMICMVSVSDMVKPEAHLAVYTLKKMNIEVILLTGDNKNTAASIARQVGIKKVFAEVLPSHKVAKVQRIQESGVRVAMVGDGINDSPALAQADVGIAIAAGTDVAAEAADVVLMRNDLLDVVACLDLSRRTVRRIRLNFLFASMYNLLGIPLAAGVFSPFGIILQPWMASAAMAMSSVSVVCSSLMLKLYKKPTLASLQTPEYLQLITSTNAELDSVSVHRGLEDIPRPNFSRSNSSTLSRIFVRSKPDLHESRLIEEDDSLCDVRIVKGKKTFKDVAEMQKL</sequence>
<evidence type="ECO:0000256" key="4">
    <source>
        <dbReference type="ARBA" id="ARBA00022448"/>
    </source>
</evidence>
<dbReference type="InterPro" id="IPR036163">
    <property type="entry name" value="HMA_dom_sf"/>
</dbReference>
<dbReference type="InterPro" id="IPR044492">
    <property type="entry name" value="P_typ_ATPase_HD_dom"/>
</dbReference>
<accession>A0A9Q0NCB7</accession>
<dbReference type="InterPro" id="IPR018303">
    <property type="entry name" value="ATPase_P-typ_P_site"/>
</dbReference>
<feature type="transmembrane region" description="Helical" evidence="17">
    <location>
        <begin position="708"/>
        <end position="732"/>
    </location>
</feature>
<dbReference type="NCBIfam" id="TIGR00003">
    <property type="entry name" value="copper ion binding protein"/>
    <property type="match status" value="4"/>
</dbReference>
<keyword evidence="5 17" id="KW-0812">Transmembrane</keyword>
<dbReference type="SUPFAM" id="SSF81665">
    <property type="entry name" value="Calcium ATPase, transmembrane domain M"/>
    <property type="match status" value="1"/>
</dbReference>